<keyword evidence="2" id="KW-1185">Reference proteome</keyword>
<dbReference type="InterPro" id="IPR036322">
    <property type="entry name" value="WD40_repeat_dom_sf"/>
</dbReference>
<dbReference type="RefSeq" id="XP_019088946.1">
    <property type="nucleotide sequence ID" value="XM_019233401.1"/>
</dbReference>
<name>A0ABM1QQA8_CAMSA</name>
<evidence type="ECO:0000313" key="3">
    <source>
        <dbReference type="RefSeq" id="XP_019088946.1"/>
    </source>
</evidence>
<dbReference type="PROSITE" id="PS50082">
    <property type="entry name" value="WD_REPEATS_2"/>
    <property type="match status" value="1"/>
</dbReference>
<accession>A0ABM1QQA8</accession>
<feature type="repeat" description="WD" evidence="1">
    <location>
        <begin position="29"/>
        <end position="53"/>
    </location>
</feature>
<reference evidence="2" key="1">
    <citation type="journal article" date="2014" name="Nat. Commun.">
        <title>The emerging biofuel crop Camelina sativa retains a highly undifferentiated hexaploid genome structure.</title>
        <authorList>
            <person name="Kagale S."/>
            <person name="Koh C."/>
            <person name="Nixon J."/>
            <person name="Bollina V."/>
            <person name="Clarke W.E."/>
            <person name="Tuteja R."/>
            <person name="Spillane C."/>
            <person name="Robinson S.J."/>
            <person name="Links M.G."/>
            <person name="Clarke C."/>
            <person name="Higgins E.E."/>
            <person name="Huebert T."/>
            <person name="Sharpe A.G."/>
            <person name="Parkin I.A."/>
        </authorList>
    </citation>
    <scope>NUCLEOTIDE SEQUENCE [LARGE SCALE GENOMIC DNA]</scope>
    <source>
        <strain evidence="2">cv. DH55</strain>
    </source>
</reference>
<dbReference type="Gene3D" id="2.130.10.10">
    <property type="entry name" value="YVTN repeat-like/Quinoprotein amine dehydrogenase"/>
    <property type="match status" value="1"/>
</dbReference>
<dbReference type="SMART" id="SM00320">
    <property type="entry name" value="WD40"/>
    <property type="match status" value="2"/>
</dbReference>
<keyword evidence="1" id="KW-0853">WD repeat</keyword>
<reference evidence="3" key="2">
    <citation type="submission" date="2025-08" db="UniProtKB">
        <authorList>
            <consortium name="RefSeq"/>
        </authorList>
    </citation>
    <scope>IDENTIFICATION</scope>
    <source>
        <tissue evidence="3">Leaf</tissue>
    </source>
</reference>
<sequence length="125" mass="13827">MIKDFSNVSSVVKSAQSFTLKSHDEARVVQGISFNAAGDRMVTCSDDRTVKIWWTDIQRMQSGEGYVPWTHLCTLSGFHNRAIYSVHWTRDGIIASGAGDDTIQLFVDSDCSDSVVETACIQTFA</sequence>
<dbReference type="Pfam" id="PF00400">
    <property type="entry name" value="WD40"/>
    <property type="match status" value="2"/>
</dbReference>
<evidence type="ECO:0000256" key="1">
    <source>
        <dbReference type="PROSITE-ProRule" id="PRU00221"/>
    </source>
</evidence>
<organism evidence="2 3">
    <name type="scientific">Camelina sativa</name>
    <name type="common">False flax</name>
    <name type="synonym">Myagrum sativum</name>
    <dbReference type="NCBI Taxonomy" id="90675"/>
    <lineage>
        <taxon>Eukaryota</taxon>
        <taxon>Viridiplantae</taxon>
        <taxon>Streptophyta</taxon>
        <taxon>Embryophyta</taxon>
        <taxon>Tracheophyta</taxon>
        <taxon>Spermatophyta</taxon>
        <taxon>Magnoliopsida</taxon>
        <taxon>eudicotyledons</taxon>
        <taxon>Gunneridae</taxon>
        <taxon>Pentapetalae</taxon>
        <taxon>rosids</taxon>
        <taxon>malvids</taxon>
        <taxon>Brassicales</taxon>
        <taxon>Brassicaceae</taxon>
        <taxon>Camelineae</taxon>
        <taxon>Camelina</taxon>
    </lineage>
</organism>
<dbReference type="InterPro" id="IPR001680">
    <property type="entry name" value="WD40_rpt"/>
</dbReference>
<dbReference type="GeneID" id="109125154"/>
<dbReference type="SUPFAM" id="SSF50978">
    <property type="entry name" value="WD40 repeat-like"/>
    <property type="match status" value="1"/>
</dbReference>
<evidence type="ECO:0000313" key="2">
    <source>
        <dbReference type="Proteomes" id="UP000694864"/>
    </source>
</evidence>
<dbReference type="PANTHER" id="PTHR19920">
    <property type="entry name" value="WD40 PROTEIN CIAO1"/>
    <property type="match status" value="1"/>
</dbReference>
<gene>
    <name evidence="3" type="primary">LOC109125154</name>
</gene>
<dbReference type="PANTHER" id="PTHR19920:SF0">
    <property type="entry name" value="CYTOSOLIC IRON-SULFUR PROTEIN ASSEMBLY PROTEIN CIAO1-RELATED"/>
    <property type="match status" value="1"/>
</dbReference>
<dbReference type="InterPro" id="IPR015943">
    <property type="entry name" value="WD40/YVTN_repeat-like_dom_sf"/>
</dbReference>
<dbReference type="Proteomes" id="UP000694864">
    <property type="component" value="Chromosome 12"/>
</dbReference>
<protein>
    <submittedName>
        <fullName evidence="3">Protein CIA1-like</fullName>
    </submittedName>
</protein>
<proteinExistence type="predicted"/>